<protein>
    <submittedName>
        <fullName evidence="3">Uncharacterized protein</fullName>
    </submittedName>
</protein>
<keyword evidence="4" id="KW-1185">Reference proteome</keyword>
<feature type="coiled-coil region" evidence="1">
    <location>
        <begin position="40"/>
        <end position="118"/>
    </location>
</feature>
<reference evidence="4" key="1">
    <citation type="journal article" date="2014" name="Proc. Natl. Acad. Sci. U.S.A.">
        <title>Extensive sampling of basidiomycete genomes demonstrates inadequacy of the white-rot/brown-rot paradigm for wood decay fungi.</title>
        <authorList>
            <person name="Riley R."/>
            <person name="Salamov A.A."/>
            <person name="Brown D.W."/>
            <person name="Nagy L.G."/>
            <person name="Floudas D."/>
            <person name="Held B.W."/>
            <person name="Levasseur A."/>
            <person name="Lombard V."/>
            <person name="Morin E."/>
            <person name="Otillar R."/>
            <person name="Lindquist E.A."/>
            <person name="Sun H."/>
            <person name="LaButti K.M."/>
            <person name="Schmutz J."/>
            <person name="Jabbour D."/>
            <person name="Luo H."/>
            <person name="Baker S.E."/>
            <person name="Pisabarro A.G."/>
            <person name="Walton J.D."/>
            <person name="Blanchette R.A."/>
            <person name="Henrissat B."/>
            <person name="Martin F."/>
            <person name="Cullen D."/>
            <person name="Hibbett D.S."/>
            <person name="Grigoriev I.V."/>
        </authorList>
    </citation>
    <scope>NUCLEOTIDE SEQUENCE [LARGE SCALE GENOMIC DNA]</scope>
    <source>
        <strain evidence="4">CBS 339.88</strain>
    </source>
</reference>
<proteinExistence type="predicted"/>
<dbReference type="AlphaFoldDB" id="A0A067TS70"/>
<dbReference type="Proteomes" id="UP000027222">
    <property type="component" value="Unassembled WGS sequence"/>
</dbReference>
<dbReference type="EMBL" id="KL142367">
    <property type="protein sequence ID" value="KDR86001.1"/>
    <property type="molecule type" value="Genomic_DNA"/>
</dbReference>
<evidence type="ECO:0000313" key="3">
    <source>
        <dbReference type="EMBL" id="KDR86001.1"/>
    </source>
</evidence>
<organism evidence="3 4">
    <name type="scientific">Galerina marginata (strain CBS 339.88)</name>
    <dbReference type="NCBI Taxonomy" id="685588"/>
    <lineage>
        <taxon>Eukaryota</taxon>
        <taxon>Fungi</taxon>
        <taxon>Dikarya</taxon>
        <taxon>Basidiomycota</taxon>
        <taxon>Agaricomycotina</taxon>
        <taxon>Agaricomycetes</taxon>
        <taxon>Agaricomycetidae</taxon>
        <taxon>Agaricales</taxon>
        <taxon>Agaricineae</taxon>
        <taxon>Strophariaceae</taxon>
        <taxon>Galerina</taxon>
    </lineage>
</organism>
<accession>A0A067TS70</accession>
<evidence type="ECO:0000313" key="4">
    <source>
        <dbReference type="Proteomes" id="UP000027222"/>
    </source>
</evidence>
<name>A0A067TS70_GALM3</name>
<feature type="compositionally biased region" description="Basic and acidic residues" evidence="2">
    <location>
        <begin position="247"/>
        <end position="257"/>
    </location>
</feature>
<evidence type="ECO:0000256" key="2">
    <source>
        <dbReference type="SAM" id="MobiDB-lite"/>
    </source>
</evidence>
<feature type="compositionally biased region" description="Low complexity" evidence="2">
    <location>
        <begin position="173"/>
        <end position="191"/>
    </location>
</feature>
<sequence>MRRAQSVRHYARPSLALAADDLGVLREGDESNEDILRRQLLEKDQECDRLQMTIQALQEQLSLRPPIEKHQALEKDNKNLEILLQGANRENQKTMADIERSRAREKMLERELNRLAGDNWQANLEIPPSTLSLRSSSGVSTGLNMMHHRSNTIASPMSYNVTRHHSPSPSPRPDSSSGSRSSARTSSSPTPYDHPSRAQQPQDQEHREAQRQAALAQIEQVRLLILGIDQKLDMREEKLTKMVERAEGEGRRYESKAAEAQAAGVMH</sequence>
<dbReference type="OrthoDB" id="3363533at2759"/>
<feature type="region of interest" description="Disordered" evidence="2">
    <location>
        <begin position="247"/>
        <end position="267"/>
    </location>
</feature>
<keyword evidence="1" id="KW-0175">Coiled coil</keyword>
<evidence type="ECO:0000256" key="1">
    <source>
        <dbReference type="SAM" id="Coils"/>
    </source>
</evidence>
<dbReference type="HOGENOM" id="CLU_084561_0_0_1"/>
<gene>
    <name evidence="3" type="ORF">GALMADRAFT_85214</name>
</gene>
<feature type="region of interest" description="Disordered" evidence="2">
    <location>
        <begin position="159"/>
        <end position="213"/>
    </location>
</feature>
<dbReference type="STRING" id="685588.A0A067TS70"/>